<keyword evidence="1" id="KW-0479">Metal-binding</keyword>
<accession>A0AAX4JUG7</accession>
<proteinExistence type="predicted"/>
<feature type="compositionally biased region" description="Low complexity" evidence="4">
    <location>
        <begin position="279"/>
        <end position="290"/>
    </location>
</feature>
<dbReference type="GO" id="GO:0008270">
    <property type="term" value="F:zinc ion binding"/>
    <property type="evidence" value="ECO:0007669"/>
    <property type="project" value="UniProtKB-KW"/>
</dbReference>
<keyword evidence="3" id="KW-0862">Zinc</keyword>
<sequence>MPRKLPLPLAVAPIDQLLPPLPPSPIIQLLRKDWRWASISQFIWTFSDAFGLVDWDIEALEADFDGDEKALIPTLIAKLLFALTYNRQINRDNAFDSLRKTHAKRKPDQICLLGTEEEPIEWGTLGLSQKVQILHELCEWQLEDPARFRGLLKSEEEAVTWRVEPVGWDKDGNTYWLFDDNRLWIQRLPPPPPAPPRPIKKTSQKAKKAAKKSRPSGSSAPTAPSRQSRTKREFTPELSLTPPPPEPKEEEILSGSRRRKSVNFYGNPTPTIQALKRGSTSTTPLTPAATVNGSSSRPTRSSMRNNPNSNQHQQIANESPSKSKDTPSKQLPLGTRVSRRLRNVDDEWQQVPDEWLSAKTPSKAQNRRGKAKGKGKEKKKESSSDDESELSELTDEEEHERLVLASGARRIKDNSPLIGQPINGGEELIEEPAVEDNIAENAVVEEDKAENTITEAMDVDVKPPQDDSEDSAENVEKEGAIDDPNGDAEPNPAANTADDAVPIDAKAVALQPATLETKMSEVVEQQDEQDTQDVPEEKSKEDVTKVNGTEADIAEKIASVEQPKEDEQRNQNEIAIEGETNADDVIQETKVENINGDVVMGEQTEATPTAIEEVKAEVVEKKSDLILAWEKDRSHIPSDFIEWEAVCVTLFEWRTFPEQFANSKDPDEQALYALLTEEVGPTIISILVAKEQERLKQEAVNNRKRSSRIATKEFEREEIIKREAAEREMEERMEKIRSEEIRKQKEEEEALAIQKAREDRLKEREERAQAREEALLKKLEDELKEKERKERKREKRKRRREGEEVSDDSDDELAAAQQSRQRSSKSISHMNNDDNQEDIDNANNERWELNCEVCKKVGWNIDEDLDLVCCDDCSRWQHTECHDRLDIREGRGKRNWDQVDFKCKECRLRAARKRQRHENPAQPQTPAQGVNQINGHSSQVPQSPYPVVPGSSPSNRAQAPLDPSRPPPPPLAPGQFYLPYPHPPANEERPAGYAVYYPPPAQQQQQSPSRVVQSGSGYQGSPLGQVHPHQQQRATLAGYPVNPQAVHQQHQQHVSPSHPQCQQRISPSQQAPLQRPVQPQLQGQYPHVNHHVSPPHSSPSQQQVYIQNGHQASPSRTAYIQGQHTTTSSPHGHPTYLQQNSITSPSARVQQQYSQIPGVVGPSPATTSARVIPQSSGQQYQSQPTYPVLNGNGNQLNQNKPGIVNVLPTPEPSLANRGP</sequence>
<dbReference type="InterPro" id="IPR013083">
    <property type="entry name" value="Znf_RING/FYVE/PHD"/>
</dbReference>
<evidence type="ECO:0000256" key="4">
    <source>
        <dbReference type="SAM" id="MobiDB-lite"/>
    </source>
</evidence>
<dbReference type="SMART" id="SM00249">
    <property type="entry name" value="PHD"/>
    <property type="match status" value="1"/>
</dbReference>
<feature type="compositionally biased region" description="Low complexity" evidence="4">
    <location>
        <begin position="1091"/>
        <end position="1104"/>
    </location>
</feature>
<feature type="compositionally biased region" description="Low complexity" evidence="4">
    <location>
        <begin position="1175"/>
        <end position="1199"/>
    </location>
</feature>
<dbReference type="InterPro" id="IPR019787">
    <property type="entry name" value="Znf_PHD-finger"/>
</dbReference>
<dbReference type="SUPFAM" id="SSF57903">
    <property type="entry name" value="FYVE/PHD zinc finger"/>
    <property type="match status" value="1"/>
</dbReference>
<dbReference type="Proteomes" id="UP001355207">
    <property type="component" value="Chromosome 3"/>
</dbReference>
<dbReference type="EMBL" id="CP144100">
    <property type="protein sequence ID" value="WWC88197.1"/>
    <property type="molecule type" value="Genomic_DNA"/>
</dbReference>
<feature type="compositionally biased region" description="Low complexity" evidence="4">
    <location>
        <begin position="1124"/>
        <end position="1135"/>
    </location>
</feature>
<dbReference type="RefSeq" id="XP_066074960.1">
    <property type="nucleotide sequence ID" value="XM_066218863.1"/>
</dbReference>
<name>A0AAX4JUG7_9TREE</name>
<dbReference type="InterPro" id="IPR011011">
    <property type="entry name" value="Znf_FYVE_PHD"/>
</dbReference>
<keyword evidence="2" id="KW-0863">Zinc-finger</keyword>
<organism evidence="6 7">
    <name type="scientific">Kwoniella dendrophila CBS 6074</name>
    <dbReference type="NCBI Taxonomy" id="1295534"/>
    <lineage>
        <taxon>Eukaryota</taxon>
        <taxon>Fungi</taxon>
        <taxon>Dikarya</taxon>
        <taxon>Basidiomycota</taxon>
        <taxon>Agaricomycotina</taxon>
        <taxon>Tremellomycetes</taxon>
        <taxon>Tremellales</taxon>
        <taxon>Cryptococcaceae</taxon>
        <taxon>Kwoniella</taxon>
    </lineage>
</organism>
<dbReference type="PANTHER" id="PTHR14296">
    <property type="entry name" value="REMODELING AND SPACING FACTOR 1"/>
    <property type="match status" value="1"/>
</dbReference>
<feature type="compositionally biased region" description="Low complexity" evidence="4">
    <location>
        <begin position="991"/>
        <end position="1016"/>
    </location>
</feature>
<gene>
    <name evidence="6" type="ORF">L201_003102</name>
</gene>
<feature type="compositionally biased region" description="Basic residues" evidence="4">
    <location>
        <begin position="365"/>
        <end position="377"/>
    </location>
</feature>
<feature type="region of interest" description="Disordered" evidence="4">
    <location>
        <begin position="1045"/>
        <end position="1144"/>
    </location>
</feature>
<evidence type="ECO:0000313" key="7">
    <source>
        <dbReference type="Proteomes" id="UP001355207"/>
    </source>
</evidence>
<dbReference type="GeneID" id="91093773"/>
<feature type="region of interest" description="Disordered" evidence="4">
    <location>
        <begin position="787"/>
        <end position="840"/>
    </location>
</feature>
<feature type="compositionally biased region" description="Acidic residues" evidence="4">
    <location>
        <begin position="804"/>
        <end position="813"/>
    </location>
</feature>
<feature type="region of interest" description="Disordered" evidence="4">
    <location>
        <begin position="1175"/>
        <end position="1219"/>
    </location>
</feature>
<feature type="compositionally biased region" description="Polar residues" evidence="4">
    <location>
        <begin position="1105"/>
        <end position="1123"/>
    </location>
</feature>
<feature type="compositionally biased region" description="Basic and acidic residues" evidence="4">
    <location>
        <begin position="535"/>
        <end position="544"/>
    </location>
</feature>
<keyword evidence="7" id="KW-1185">Reference proteome</keyword>
<dbReference type="InterPro" id="IPR028938">
    <property type="entry name" value="Rsf1-like"/>
</dbReference>
<feature type="compositionally biased region" description="Polar residues" evidence="4">
    <location>
        <begin position="1064"/>
        <end position="1083"/>
    </location>
</feature>
<feature type="compositionally biased region" description="Basic residues" evidence="4">
    <location>
        <begin position="198"/>
        <end position="214"/>
    </location>
</feature>
<evidence type="ECO:0000259" key="5">
    <source>
        <dbReference type="SMART" id="SM00249"/>
    </source>
</evidence>
<evidence type="ECO:0000256" key="1">
    <source>
        <dbReference type="ARBA" id="ARBA00022723"/>
    </source>
</evidence>
<feature type="compositionally biased region" description="Pro residues" evidence="4">
    <location>
        <begin position="963"/>
        <end position="972"/>
    </location>
</feature>
<evidence type="ECO:0000256" key="2">
    <source>
        <dbReference type="ARBA" id="ARBA00022771"/>
    </source>
</evidence>
<dbReference type="GO" id="GO:0006355">
    <property type="term" value="P:regulation of DNA-templated transcription"/>
    <property type="evidence" value="ECO:0007669"/>
    <property type="project" value="InterPro"/>
</dbReference>
<reference evidence="6 7" key="1">
    <citation type="submission" date="2024-01" db="EMBL/GenBank/DDBJ databases">
        <title>Comparative genomics of Cryptococcus and Kwoniella reveals pathogenesis evolution and contrasting modes of karyotype evolution via chromosome fusion or intercentromeric recombination.</title>
        <authorList>
            <person name="Coelho M.A."/>
            <person name="David-Palma M."/>
            <person name="Shea T."/>
            <person name="Bowers K."/>
            <person name="McGinley-Smith S."/>
            <person name="Mohammad A.W."/>
            <person name="Gnirke A."/>
            <person name="Yurkov A.M."/>
            <person name="Nowrousian M."/>
            <person name="Sun S."/>
            <person name="Cuomo C.A."/>
            <person name="Heitman J."/>
        </authorList>
    </citation>
    <scope>NUCLEOTIDE SEQUENCE [LARGE SCALE GENOMIC DNA]</scope>
    <source>
        <strain evidence="6 7">CBS 6074</strain>
    </source>
</reference>
<dbReference type="Pfam" id="PF00628">
    <property type="entry name" value="PHD"/>
    <property type="match status" value="1"/>
</dbReference>
<dbReference type="InterPro" id="IPR001965">
    <property type="entry name" value="Znf_PHD"/>
</dbReference>
<feature type="region of interest" description="Disordered" evidence="4">
    <location>
        <begin position="914"/>
        <end position="1032"/>
    </location>
</feature>
<feature type="compositionally biased region" description="Basic residues" evidence="4">
    <location>
        <begin position="789"/>
        <end position="799"/>
    </location>
</feature>
<dbReference type="Gene3D" id="3.30.40.10">
    <property type="entry name" value="Zinc/RING finger domain, C3HC4 (zinc finger)"/>
    <property type="match status" value="1"/>
</dbReference>
<feature type="region of interest" description="Disordered" evidence="4">
    <location>
        <begin position="187"/>
        <end position="569"/>
    </location>
</feature>
<feature type="compositionally biased region" description="Acidic residues" evidence="4">
    <location>
        <begin position="524"/>
        <end position="534"/>
    </location>
</feature>
<dbReference type="GO" id="GO:0031213">
    <property type="term" value="C:RSF complex"/>
    <property type="evidence" value="ECO:0007669"/>
    <property type="project" value="InterPro"/>
</dbReference>
<protein>
    <recommendedName>
        <fullName evidence="5">Zinc finger PHD-type domain-containing protein</fullName>
    </recommendedName>
</protein>
<evidence type="ECO:0000313" key="6">
    <source>
        <dbReference type="EMBL" id="WWC88197.1"/>
    </source>
</evidence>
<dbReference type="CDD" id="cd15489">
    <property type="entry name" value="PHD_SF"/>
    <property type="match status" value="1"/>
</dbReference>
<feature type="compositionally biased region" description="Pro residues" evidence="4">
    <location>
        <begin position="188"/>
        <end position="197"/>
    </location>
</feature>
<evidence type="ECO:0000256" key="3">
    <source>
        <dbReference type="ARBA" id="ARBA00022833"/>
    </source>
</evidence>
<dbReference type="PANTHER" id="PTHR14296:SF3">
    <property type="entry name" value="DIKAR, ISOFORM F"/>
    <property type="match status" value="1"/>
</dbReference>
<feature type="compositionally biased region" description="Polar residues" evidence="4">
    <location>
        <begin position="291"/>
        <end position="320"/>
    </location>
</feature>
<dbReference type="PROSITE" id="PS01359">
    <property type="entry name" value="ZF_PHD_1"/>
    <property type="match status" value="1"/>
</dbReference>
<dbReference type="AlphaFoldDB" id="A0AAX4JUG7"/>
<feature type="compositionally biased region" description="Low complexity" evidence="4">
    <location>
        <begin position="1045"/>
        <end position="1063"/>
    </location>
</feature>
<feature type="domain" description="Zinc finger PHD-type" evidence="5">
    <location>
        <begin position="850"/>
        <end position="907"/>
    </location>
</feature>
<feature type="compositionally biased region" description="Acidic residues" evidence="4">
    <location>
        <begin position="384"/>
        <end position="398"/>
    </location>
</feature>
<feature type="compositionally biased region" description="Acidic residues" evidence="4">
    <location>
        <begin position="427"/>
        <end position="444"/>
    </location>
</feature>
<dbReference type="InterPro" id="IPR019786">
    <property type="entry name" value="Zinc_finger_PHD-type_CS"/>
</dbReference>
<feature type="compositionally biased region" description="Polar residues" evidence="4">
    <location>
        <begin position="921"/>
        <end position="936"/>
    </location>
</feature>